<reference evidence="2 3" key="1">
    <citation type="journal article" date="2016" name="Nat. Commun.">
        <title>Thousands of microbial genomes shed light on interconnected biogeochemical processes in an aquifer system.</title>
        <authorList>
            <person name="Anantharaman K."/>
            <person name="Brown C.T."/>
            <person name="Hug L.A."/>
            <person name="Sharon I."/>
            <person name="Castelle C.J."/>
            <person name="Probst A.J."/>
            <person name="Thomas B.C."/>
            <person name="Singh A."/>
            <person name="Wilkins M.J."/>
            <person name="Karaoz U."/>
            <person name="Brodie E.L."/>
            <person name="Williams K.H."/>
            <person name="Hubbard S.S."/>
            <person name="Banfield J.F."/>
        </authorList>
    </citation>
    <scope>NUCLEOTIDE SEQUENCE [LARGE SCALE GENOMIC DNA]</scope>
</reference>
<feature type="transmembrane region" description="Helical" evidence="1">
    <location>
        <begin position="80"/>
        <end position="99"/>
    </location>
</feature>
<name>A0A1F5EHE3_9BACT</name>
<feature type="transmembrane region" description="Helical" evidence="1">
    <location>
        <begin position="20"/>
        <end position="39"/>
    </location>
</feature>
<organism evidence="2 3">
    <name type="scientific">Candidatus Campbellbacteria bacterium RIFOXYC2_FULL_35_25</name>
    <dbReference type="NCBI Taxonomy" id="1797582"/>
    <lineage>
        <taxon>Bacteria</taxon>
        <taxon>Candidatus Campbelliibacteriota</taxon>
    </lineage>
</organism>
<proteinExistence type="predicted"/>
<accession>A0A1F5EHE3</accession>
<dbReference type="EMBL" id="MFAE01000014">
    <property type="protein sequence ID" value="OGD66801.1"/>
    <property type="molecule type" value="Genomic_DNA"/>
</dbReference>
<keyword evidence="1" id="KW-0812">Transmembrane</keyword>
<keyword evidence="1" id="KW-0472">Membrane</keyword>
<gene>
    <name evidence="2" type="ORF">A2442_01610</name>
</gene>
<feature type="transmembrane region" description="Helical" evidence="1">
    <location>
        <begin position="46"/>
        <end position="68"/>
    </location>
</feature>
<sequence>MGKKIVGFDYSEEVMRSIILSYFALVTSWSTCAITLMIAEQQKMHELALVVNIIAGILMLGLVIVTIFSLLHDINIPEPFSILVGYATFVVAFSYHIFYRWPLLSAMAG</sequence>
<comment type="caution">
    <text evidence="2">The sequence shown here is derived from an EMBL/GenBank/DDBJ whole genome shotgun (WGS) entry which is preliminary data.</text>
</comment>
<evidence type="ECO:0000313" key="2">
    <source>
        <dbReference type="EMBL" id="OGD66801.1"/>
    </source>
</evidence>
<dbReference type="AlphaFoldDB" id="A0A1F5EHE3"/>
<dbReference type="Proteomes" id="UP000179003">
    <property type="component" value="Unassembled WGS sequence"/>
</dbReference>
<evidence type="ECO:0000313" key="3">
    <source>
        <dbReference type="Proteomes" id="UP000179003"/>
    </source>
</evidence>
<protein>
    <submittedName>
        <fullName evidence="2">Uncharacterized protein</fullName>
    </submittedName>
</protein>
<keyword evidence="1" id="KW-1133">Transmembrane helix</keyword>
<evidence type="ECO:0000256" key="1">
    <source>
        <dbReference type="SAM" id="Phobius"/>
    </source>
</evidence>